<dbReference type="InterPro" id="IPR046843">
    <property type="entry name" value="LonB_AAA-LID"/>
</dbReference>
<dbReference type="AlphaFoldDB" id="A0A257LV32"/>
<dbReference type="PRINTS" id="PR00830">
    <property type="entry name" value="ENDOLAPTASE"/>
</dbReference>
<dbReference type="Pfam" id="PF20437">
    <property type="entry name" value="LonC_helical"/>
    <property type="match status" value="1"/>
</dbReference>
<feature type="coiled-coil region" evidence="3">
    <location>
        <begin position="202"/>
        <end position="236"/>
    </location>
</feature>
<dbReference type="SUPFAM" id="SSF52540">
    <property type="entry name" value="P-loop containing nucleoside triphosphate hydrolases"/>
    <property type="match status" value="1"/>
</dbReference>
<protein>
    <recommendedName>
        <fullName evidence="2">endopeptidase La</fullName>
        <ecNumber evidence="2">3.4.21.53</ecNumber>
    </recommendedName>
</protein>
<dbReference type="Gene3D" id="3.40.50.300">
    <property type="entry name" value="P-loop containing nucleotide triphosphate hydrolases"/>
    <property type="match status" value="2"/>
</dbReference>
<keyword evidence="1 2" id="KW-0645">Protease</keyword>
<accession>A0A257LV32</accession>
<keyword evidence="2" id="KW-0720">Serine protease</keyword>
<dbReference type="EMBL" id="NMUJ01000004">
    <property type="protein sequence ID" value="OYV03484.1"/>
    <property type="molecule type" value="Genomic_DNA"/>
</dbReference>
<dbReference type="GO" id="GO:0030163">
    <property type="term" value="P:protein catabolic process"/>
    <property type="evidence" value="ECO:0007669"/>
    <property type="project" value="InterPro"/>
</dbReference>
<dbReference type="Pfam" id="PF13654">
    <property type="entry name" value="AAA_32"/>
    <property type="match status" value="1"/>
</dbReference>
<gene>
    <name evidence="5" type="ORF">CGW93_00650</name>
</gene>
<dbReference type="PANTHER" id="PTHR10046">
    <property type="entry name" value="ATP DEPENDENT LON PROTEASE FAMILY MEMBER"/>
    <property type="match status" value="1"/>
</dbReference>
<dbReference type="Gene3D" id="1.10.8.60">
    <property type="match status" value="1"/>
</dbReference>
<comment type="similarity">
    <text evidence="2">Belongs to the peptidase S16 family.</text>
</comment>
<dbReference type="InterPro" id="IPR041699">
    <property type="entry name" value="AAA_32"/>
</dbReference>
<dbReference type="GO" id="GO:0004176">
    <property type="term" value="F:ATP-dependent peptidase activity"/>
    <property type="evidence" value="ECO:0007669"/>
    <property type="project" value="UniProtKB-UniRule"/>
</dbReference>
<feature type="active site" evidence="2">
    <location>
        <position position="688"/>
    </location>
</feature>
<reference evidence="6" key="1">
    <citation type="submission" date="2017-07" db="EMBL/GenBank/DDBJ databases">
        <title>Novel pathways for hydrocarbon cycling and metabolic interdependencies in hydrothermal sediment communities.</title>
        <authorList>
            <person name="Dombrowski N."/>
            <person name="Seitz K."/>
            <person name="Teske A."/>
            <person name="Baker B."/>
        </authorList>
    </citation>
    <scope>NUCLEOTIDE SEQUENCE [LARGE SCALE GENOMIC DNA]</scope>
</reference>
<organism evidence="5 6">
    <name type="scientific">candidate division WOR-3 bacterium 4484_18</name>
    <dbReference type="NCBI Taxonomy" id="2020626"/>
    <lineage>
        <taxon>Bacteria</taxon>
        <taxon>Bacteria division WOR-3</taxon>
    </lineage>
</organism>
<dbReference type="EC" id="3.4.21.53" evidence="2"/>
<proteinExistence type="inferred from homology"/>
<dbReference type="GO" id="GO:0004252">
    <property type="term" value="F:serine-type endopeptidase activity"/>
    <property type="evidence" value="ECO:0007669"/>
    <property type="project" value="UniProtKB-UniRule"/>
</dbReference>
<keyword evidence="3" id="KW-0175">Coiled coil</keyword>
<evidence type="ECO:0000313" key="6">
    <source>
        <dbReference type="Proteomes" id="UP000216312"/>
    </source>
</evidence>
<dbReference type="Pfam" id="PF20436">
    <property type="entry name" value="LonB_AAA-LID"/>
    <property type="match status" value="1"/>
</dbReference>
<dbReference type="InterPro" id="IPR046844">
    <property type="entry name" value="Lon-like_helical"/>
</dbReference>
<evidence type="ECO:0000259" key="4">
    <source>
        <dbReference type="PROSITE" id="PS51786"/>
    </source>
</evidence>
<comment type="catalytic activity">
    <reaction evidence="2">
        <text>Hydrolysis of proteins in presence of ATP.</text>
        <dbReference type="EC" id="3.4.21.53"/>
    </reaction>
</comment>
<evidence type="ECO:0000256" key="2">
    <source>
        <dbReference type="PROSITE-ProRule" id="PRU01122"/>
    </source>
</evidence>
<dbReference type="InterPro" id="IPR020568">
    <property type="entry name" value="Ribosomal_Su5_D2-typ_SF"/>
</dbReference>
<dbReference type="InterPro" id="IPR008269">
    <property type="entry name" value="Lon_proteolytic"/>
</dbReference>
<dbReference type="InterPro" id="IPR027417">
    <property type="entry name" value="P-loop_NTPase"/>
</dbReference>
<feature type="active site" evidence="2">
    <location>
        <position position="645"/>
    </location>
</feature>
<name>A0A257LV32_UNCW3</name>
<evidence type="ECO:0000313" key="5">
    <source>
        <dbReference type="EMBL" id="OYV03484.1"/>
    </source>
</evidence>
<dbReference type="PROSITE" id="PS51786">
    <property type="entry name" value="LON_PROTEOLYTIC"/>
    <property type="match status" value="1"/>
</dbReference>
<dbReference type="Proteomes" id="UP000216312">
    <property type="component" value="Unassembled WGS sequence"/>
</dbReference>
<sequence length="786" mass="89571">MKIEHLLSYEDLYAKCDLNLLKFSTTEEVPPLNEPIGQERAVEAIKFGLDNKLPRYHIFVVGIPGTGRTSTTLTLTRQIASDEKVPDDILYVKDFTQPDHATVLLLPAGEGKKFVTALRNKVKSIYDKIVKLFASEEYHKELKSVKARYETERVNLIDRTQREAQNKGFTIQRTATGVTLLPVKDGKVMTAEEFVMLPADEREQLERVAAELEDKLDKLKLQLVKLEEEERQKVTKLHETRVRTIVRELMATLKERYRIYKKVQEYLDAVEHEFVRNSELFAEKKVSPTFIDNFSVNLIVDNSKLKGAPVVLEANPTYYNLFGKLEYEMKDGTTRADFRKIKPGSIHRARGGYLIISAESMLRDPFAWNKLKQTLRTGEIIIENLEGQIPRAIPISTLRAEPVPLDTTTIILIGTPMIYELLWSMDEDFRKFFRVKAEFSTEMDRTPENIHKYAQFIRTQVEQLNLLHFTKEAVAKVVEYGSRLAENQRKLSTRFAELVDLITEASYWAAKNHRKYVEVEDVELAIKKKRYRVNLTEEKFQELFTEGVFLIDIEGKRIGQVNALSVVELGDYTFGKPIRVTARVGVGKKGIINIEREVELSGPIHSKGVLILGGYLTGKYGYDKDLSLVATLCFEQLYEEIEGDSASSAELYALISSIARIPLRQDIAVTGSVNQAGEIQPVGGLNEKIEGFFELCKRKGLKGQAVIIPRRNLQNLMLSEELRTAVEEGKFHVHAIDHIEEGLEILTGMKAGKLTKTGRYPQGTINYLVDKRLREMSQKMKKTGGE</sequence>
<dbReference type="Pfam" id="PF05362">
    <property type="entry name" value="Lon_C"/>
    <property type="match status" value="1"/>
</dbReference>
<dbReference type="GO" id="GO:0006508">
    <property type="term" value="P:proteolysis"/>
    <property type="evidence" value="ECO:0007669"/>
    <property type="project" value="UniProtKB-KW"/>
</dbReference>
<evidence type="ECO:0000256" key="1">
    <source>
        <dbReference type="ARBA" id="ARBA00022670"/>
    </source>
</evidence>
<dbReference type="InterPro" id="IPR027065">
    <property type="entry name" value="Lon_Prtase"/>
</dbReference>
<evidence type="ECO:0000256" key="3">
    <source>
        <dbReference type="SAM" id="Coils"/>
    </source>
</evidence>
<dbReference type="Gene3D" id="3.30.230.10">
    <property type="match status" value="1"/>
</dbReference>
<dbReference type="SUPFAM" id="SSF54211">
    <property type="entry name" value="Ribosomal protein S5 domain 2-like"/>
    <property type="match status" value="1"/>
</dbReference>
<dbReference type="InterPro" id="IPR014721">
    <property type="entry name" value="Ribsml_uS5_D2-typ_fold_subgr"/>
</dbReference>
<keyword evidence="2" id="KW-0378">Hydrolase</keyword>
<feature type="domain" description="Lon proteolytic" evidence="4">
    <location>
        <begin position="555"/>
        <end position="749"/>
    </location>
</feature>
<comment type="caution">
    <text evidence="5">The sequence shown here is derived from an EMBL/GenBank/DDBJ whole genome shotgun (WGS) entry which is preliminary data.</text>
</comment>
<dbReference type="GO" id="GO:0005524">
    <property type="term" value="F:ATP binding"/>
    <property type="evidence" value="ECO:0007669"/>
    <property type="project" value="InterPro"/>
</dbReference>